<dbReference type="RefSeq" id="XP_034149302.1">
    <property type="nucleotide sequence ID" value="XM_034293411.1"/>
</dbReference>
<feature type="region of interest" description="Disordered" evidence="1">
    <location>
        <begin position="484"/>
        <end position="725"/>
    </location>
</feature>
<dbReference type="CTD" id="777608"/>
<dbReference type="AlphaFoldDB" id="A0AAY5KLF9"/>
<dbReference type="Gene3D" id="1.20.58.2220">
    <property type="entry name" value="Formin, FH2 domain"/>
    <property type="match status" value="1"/>
</dbReference>
<feature type="compositionally biased region" description="Pro residues" evidence="1">
    <location>
        <begin position="12"/>
        <end position="25"/>
    </location>
</feature>
<dbReference type="Pfam" id="PF02181">
    <property type="entry name" value="FH2"/>
    <property type="match status" value="1"/>
</dbReference>
<dbReference type="Proteomes" id="UP000265140">
    <property type="component" value="Chromosome 7"/>
</dbReference>
<dbReference type="RefSeq" id="XP_034149299.1">
    <property type="nucleotide sequence ID" value="XM_034293408.1"/>
</dbReference>
<reference evidence="3" key="3">
    <citation type="submission" date="2025-09" db="UniProtKB">
        <authorList>
            <consortium name="Ensembl"/>
        </authorList>
    </citation>
    <scope>IDENTIFICATION</scope>
</reference>
<dbReference type="SMART" id="SM00498">
    <property type="entry name" value="FH2"/>
    <property type="match status" value="1"/>
</dbReference>
<feature type="compositionally biased region" description="Basic and acidic residues" evidence="1">
    <location>
        <begin position="604"/>
        <end position="626"/>
    </location>
</feature>
<feature type="region of interest" description="Disordered" evidence="1">
    <location>
        <begin position="742"/>
        <end position="805"/>
    </location>
</feature>
<feature type="compositionally biased region" description="Basic and acidic residues" evidence="1">
    <location>
        <begin position="642"/>
        <end position="654"/>
    </location>
</feature>
<feature type="compositionally biased region" description="Acidic residues" evidence="1">
    <location>
        <begin position="630"/>
        <end position="641"/>
    </location>
</feature>
<dbReference type="GeneTree" id="ENSGT00940000155128"/>
<dbReference type="RefSeq" id="XP_034149301.1">
    <property type="nucleotide sequence ID" value="XM_034293410.1"/>
</dbReference>
<dbReference type="InterPro" id="IPR042201">
    <property type="entry name" value="FH2_Formin_sf"/>
</dbReference>
<feature type="domain" description="FH2" evidence="2">
    <location>
        <begin position="56"/>
        <end position="455"/>
    </location>
</feature>
<sequence length="994" mass="110688">MLMETPMAAASLPPPSPLTPDPCHPPENTQGLSPYLTPPPPPPPPPPPLPEGCDAFSRSVLRRSKMRNFNWDAIPCQSVLGKRNVWTSLGQRPLEHFELDTQRIEEMFSRSDTQPRIRKTGLVKKAIGDLPPATLPTQGVSILNSKKSMNVGIFLKQFKRPVKDIVDDITRGNWLRFGAGKLQELCKLLPEEEEVKRLLLFSGDLSRLSEPDLFMVLLVKVPGYEERLRSLLLREEFLPLMDHMKHSITVLIKGANELLNCEDLHSIIRLVLKAGNYLNAGGYAGSAIGFRMTSLLKLADTKANKPGMNLMHYVAMQAQEIDMALLNFPVQLEHIGMAARVKKQEVESDFQRQVEKVKKAKMDAKRHPDLLLQMQTFLMRAEARLADLQVCLMELNSLNQAVAEYFCEEPTTFQLEECCAIFHSFCERFRRAVQENHEREAVELRLRLRKSFQKAAKPLSAGGLEASDTGSGSSLESVLHSFLNTSRLRGPRGSTRRRPPHPFPLPPGILSPVRASPSPQTDSPQTDSPQTDSPQTDSPQTDSLADEPEDGGRPGPSRDTIPGGGTPGGEDDGLTPRWDRENLGQAEETRGECWPCELGSSAAEVERVDGGMDLGKDEQHRSRLDLPLENGEDNYEDEEVEKEGKTVTPEDQRSRVGSKTPLSINQTQSPQSFGCHSLSPLLHTHPTQREERRGEVEEREMRMAEDAEESIENVGRREGEEEKDEEVRRMCELSRKVIHYQTSRGRLSDDQTEFPEGDGTSPCPLPQPSTPCSRRMRQVDLALWHSPRPAPQPSTPGSRGMTQVDLAGCNLGSPWVILSPHSTPLNHSRRRHSFSAPSEDCGLDDDVWLLPPTPTRFSSPTHPSTAACSHLLLPGEARALLRPPGNTELQGRRPWSLPDCPSRIALSHGPALRPLCLDETEGSRVTGFSFRLGELIQKHSSLRLWAGGDSDGTAEDRGPVERHNSNSGIVSFFRRFGEWKRDSLEELYSGGKCT</sequence>
<feature type="compositionally biased region" description="Pro residues" evidence="1">
    <location>
        <begin position="36"/>
        <end position="50"/>
    </location>
</feature>
<reference evidence="3" key="2">
    <citation type="submission" date="2025-08" db="UniProtKB">
        <authorList>
            <consortium name="Ensembl"/>
        </authorList>
    </citation>
    <scope>IDENTIFICATION</scope>
</reference>
<reference evidence="3 4" key="1">
    <citation type="submission" date="2020-02" db="EMBL/GenBank/DDBJ databases">
        <title>Esox lucius (northern pike) genome, fEsoLuc1, primary haplotype.</title>
        <authorList>
            <person name="Myers G."/>
            <person name="Karagic N."/>
            <person name="Meyer A."/>
            <person name="Pippel M."/>
            <person name="Reichard M."/>
            <person name="Winkler S."/>
            <person name="Tracey A."/>
            <person name="Sims Y."/>
            <person name="Howe K."/>
            <person name="Rhie A."/>
            <person name="Formenti G."/>
            <person name="Durbin R."/>
            <person name="Fedrigo O."/>
            <person name="Jarvis E.D."/>
        </authorList>
    </citation>
    <scope>NUCLEOTIDE SEQUENCE [LARGE SCALE GENOMIC DNA]</scope>
</reference>
<feature type="region of interest" description="Disordered" evidence="1">
    <location>
        <begin position="1"/>
        <end position="53"/>
    </location>
</feature>
<dbReference type="PROSITE" id="PS51444">
    <property type="entry name" value="FH2"/>
    <property type="match status" value="1"/>
</dbReference>
<dbReference type="PANTHER" id="PTHR46345:SF7">
    <property type="entry name" value="FH2 DOMAIN CONTAINING 3-RELATED"/>
    <property type="match status" value="1"/>
</dbReference>
<feature type="compositionally biased region" description="Basic and acidic residues" evidence="1">
    <location>
        <begin position="577"/>
        <end position="591"/>
    </location>
</feature>
<evidence type="ECO:0000313" key="4">
    <source>
        <dbReference type="Proteomes" id="UP000265140"/>
    </source>
</evidence>
<dbReference type="PANTHER" id="PTHR46345">
    <property type="entry name" value="INVERTED FORMIN-2"/>
    <property type="match status" value="1"/>
</dbReference>
<dbReference type="InterPro" id="IPR015425">
    <property type="entry name" value="FH2_Formin"/>
</dbReference>
<evidence type="ECO:0000259" key="2">
    <source>
        <dbReference type="PROSITE" id="PS51444"/>
    </source>
</evidence>
<feature type="compositionally biased region" description="Low complexity" evidence="1">
    <location>
        <begin position="1"/>
        <end position="11"/>
    </location>
</feature>
<dbReference type="RefSeq" id="XP_034149298.1">
    <property type="nucleotide sequence ID" value="XM_034293407.1"/>
</dbReference>
<evidence type="ECO:0000313" key="3">
    <source>
        <dbReference type="Ensembl" id="ENSELUP00000087272.1"/>
    </source>
</evidence>
<protein>
    <submittedName>
        <fullName evidence="3">FH2 domain containing 3</fullName>
    </submittedName>
</protein>
<dbReference type="RefSeq" id="XP_034149300.1">
    <property type="nucleotide sequence ID" value="XM_034293409.1"/>
</dbReference>
<feature type="compositionally biased region" description="Polar residues" evidence="1">
    <location>
        <begin position="517"/>
        <end position="543"/>
    </location>
</feature>
<proteinExistence type="predicted"/>
<organism evidence="3 4">
    <name type="scientific">Esox lucius</name>
    <name type="common">Northern pike</name>
    <dbReference type="NCBI Taxonomy" id="8010"/>
    <lineage>
        <taxon>Eukaryota</taxon>
        <taxon>Metazoa</taxon>
        <taxon>Chordata</taxon>
        <taxon>Craniata</taxon>
        <taxon>Vertebrata</taxon>
        <taxon>Euteleostomi</taxon>
        <taxon>Actinopterygii</taxon>
        <taxon>Neopterygii</taxon>
        <taxon>Teleostei</taxon>
        <taxon>Protacanthopterygii</taxon>
        <taxon>Esociformes</taxon>
        <taxon>Esocidae</taxon>
        <taxon>Esox</taxon>
    </lineage>
</organism>
<keyword evidence="4" id="KW-1185">Reference proteome</keyword>
<feature type="compositionally biased region" description="Basic and acidic residues" evidence="1">
    <location>
        <begin position="687"/>
        <end position="705"/>
    </location>
</feature>
<evidence type="ECO:0000256" key="1">
    <source>
        <dbReference type="SAM" id="MobiDB-lite"/>
    </source>
</evidence>
<feature type="compositionally biased region" description="Basic and acidic residues" evidence="1">
    <location>
        <begin position="714"/>
        <end position="725"/>
    </location>
</feature>
<dbReference type="GeneID" id="105011156"/>
<dbReference type="SUPFAM" id="SSF101447">
    <property type="entry name" value="Formin homology 2 domain (FH2 domain)"/>
    <property type="match status" value="1"/>
</dbReference>
<name>A0AAY5KLF9_ESOLU</name>
<dbReference type="Ensembl" id="ENSELUT00000106507.1">
    <property type="protein sequence ID" value="ENSELUP00000087272.1"/>
    <property type="gene ID" value="ENSELUG00000036132.1"/>
</dbReference>
<dbReference type="RefSeq" id="XP_034149303.1">
    <property type="nucleotide sequence ID" value="XM_034293412.1"/>
</dbReference>
<accession>A0AAY5KLF9</accession>
<feature type="compositionally biased region" description="Polar residues" evidence="1">
    <location>
        <begin position="655"/>
        <end position="674"/>
    </location>
</feature>